<dbReference type="PANTHER" id="PTHR47960">
    <property type="entry name" value="DEAD-BOX ATP-DEPENDENT RNA HELICASE 50"/>
    <property type="match status" value="1"/>
</dbReference>
<dbReference type="Gramene" id="OE9A113943T2">
    <property type="protein sequence ID" value="OE9A113943C2"/>
    <property type="gene ID" value="OE9A113943"/>
</dbReference>
<dbReference type="GO" id="GO:0003676">
    <property type="term" value="F:nucleic acid binding"/>
    <property type="evidence" value="ECO:0007669"/>
    <property type="project" value="InterPro"/>
</dbReference>
<dbReference type="GO" id="GO:0004386">
    <property type="term" value="F:helicase activity"/>
    <property type="evidence" value="ECO:0007669"/>
    <property type="project" value="UniProtKB-KW"/>
</dbReference>
<dbReference type="Pfam" id="PF00270">
    <property type="entry name" value="DEAD"/>
    <property type="match status" value="1"/>
</dbReference>
<proteinExistence type="predicted"/>
<protein>
    <submittedName>
        <fullName evidence="7">ATP-dependent RNA helicase DBP3</fullName>
    </submittedName>
</protein>
<dbReference type="InterPro" id="IPR027417">
    <property type="entry name" value="P-loop_NTPase"/>
</dbReference>
<evidence type="ECO:0000256" key="3">
    <source>
        <dbReference type="ARBA" id="ARBA00022806"/>
    </source>
</evidence>
<dbReference type="GO" id="GO:0005524">
    <property type="term" value="F:ATP binding"/>
    <property type="evidence" value="ECO:0007669"/>
    <property type="project" value="UniProtKB-KW"/>
</dbReference>
<sequence length="387" mass="42894">MGKSDNSIARRKNRKIRKKQENKDSSSKVSARVASIIAAKKRRMSGKRRHCQMYVCEIIPIKHVTIDLGKKRKKPVRSKADRLPVDKSSVKIRKGSLNNNDSNNDHQKKELMKQDNAVDLGKEMVQMSNEDGPNQYEKKHGFENNIECPSKFLIMCLNSVQNALCHSGTINGEDKPLFANAWGIKFWNCYSNGKNLLETSGAYSTIQQISWIASTAADTIARKEKEGVSFTGPFLLFLVPSQEKASQVRQVCKPLKAIGIHTVSLHPGASIEHQINGLKSCEPEFLISTPQRLLELISLKAVDISGVSLLVIDGLEAPCEGGYFDTIKSIRYHISDDARTVVFSDCMNNSSVSVVQKLLAGPVCRSSISTFMNGQSACIMSTNMSKE</sequence>
<gene>
    <name evidence="7" type="ORF">OLEA9_A113943</name>
</gene>
<organism evidence="7 8">
    <name type="scientific">Olea europaea subsp. europaea</name>
    <dbReference type="NCBI Taxonomy" id="158383"/>
    <lineage>
        <taxon>Eukaryota</taxon>
        <taxon>Viridiplantae</taxon>
        <taxon>Streptophyta</taxon>
        <taxon>Embryophyta</taxon>
        <taxon>Tracheophyta</taxon>
        <taxon>Spermatophyta</taxon>
        <taxon>Magnoliopsida</taxon>
        <taxon>eudicotyledons</taxon>
        <taxon>Gunneridae</taxon>
        <taxon>Pentapetalae</taxon>
        <taxon>asterids</taxon>
        <taxon>lamiids</taxon>
        <taxon>Lamiales</taxon>
        <taxon>Oleaceae</taxon>
        <taxon>Oleeae</taxon>
        <taxon>Olea</taxon>
    </lineage>
</organism>
<feature type="compositionally biased region" description="Basic residues" evidence="5">
    <location>
        <begin position="9"/>
        <end position="18"/>
    </location>
</feature>
<evidence type="ECO:0000256" key="2">
    <source>
        <dbReference type="ARBA" id="ARBA00022801"/>
    </source>
</evidence>
<keyword evidence="1" id="KW-0547">Nucleotide-binding</keyword>
<feature type="domain" description="DEAD/DEAH-box helicase" evidence="6">
    <location>
        <begin position="229"/>
        <end position="348"/>
    </location>
</feature>
<feature type="compositionally biased region" description="Basic and acidic residues" evidence="5">
    <location>
        <begin position="78"/>
        <end position="89"/>
    </location>
</feature>
<keyword evidence="3 7" id="KW-0347">Helicase</keyword>
<keyword evidence="4" id="KW-0067">ATP-binding</keyword>
<dbReference type="GO" id="GO:0016787">
    <property type="term" value="F:hydrolase activity"/>
    <property type="evidence" value="ECO:0007669"/>
    <property type="project" value="UniProtKB-KW"/>
</dbReference>
<evidence type="ECO:0000256" key="1">
    <source>
        <dbReference type="ARBA" id="ARBA00022741"/>
    </source>
</evidence>
<keyword evidence="2" id="KW-0378">Hydrolase</keyword>
<evidence type="ECO:0000313" key="8">
    <source>
        <dbReference type="Proteomes" id="UP000594638"/>
    </source>
</evidence>
<evidence type="ECO:0000256" key="4">
    <source>
        <dbReference type="ARBA" id="ARBA00022840"/>
    </source>
</evidence>
<dbReference type="Proteomes" id="UP000594638">
    <property type="component" value="Unassembled WGS sequence"/>
</dbReference>
<dbReference type="OrthoDB" id="1902637at2759"/>
<dbReference type="InterPro" id="IPR011545">
    <property type="entry name" value="DEAD/DEAH_box_helicase_dom"/>
</dbReference>
<feature type="region of interest" description="Disordered" evidence="5">
    <location>
        <begin position="70"/>
        <end position="109"/>
    </location>
</feature>
<comment type="caution">
    <text evidence="7">The sequence shown here is derived from an EMBL/GenBank/DDBJ whole genome shotgun (WGS) entry which is preliminary data.</text>
</comment>
<evidence type="ECO:0000259" key="6">
    <source>
        <dbReference type="Pfam" id="PF00270"/>
    </source>
</evidence>
<evidence type="ECO:0000256" key="5">
    <source>
        <dbReference type="SAM" id="MobiDB-lite"/>
    </source>
</evidence>
<dbReference type="Gene3D" id="3.40.50.300">
    <property type="entry name" value="P-loop containing nucleotide triphosphate hydrolases"/>
    <property type="match status" value="1"/>
</dbReference>
<dbReference type="AlphaFoldDB" id="A0A8S0TSJ9"/>
<dbReference type="SUPFAM" id="SSF52540">
    <property type="entry name" value="P-loop containing nucleoside triphosphate hydrolases"/>
    <property type="match status" value="1"/>
</dbReference>
<reference evidence="7 8" key="1">
    <citation type="submission" date="2019-12" db="EMBL/GenBank/DDBJ databases">
        <authorList>
            <person name="Alioto T."/>
            <person name="Alioto T."/>
            <person name="Gomez Garrido J."/>
        </authorList>
    </citation>
    <scope>NUCLEOTIDE SEQUENCE [LARGE SCALE GENOMIC DNA]</scope>
</reference>
<accession>A0A8S0TSJ9</accession>
<feature type="region of interest" description="Disordered" evidence="5">
    <location>
        <begin position="1"/>
        <end position="31"/>
    </location>
</feature>
<keyword evidence="8" id="KW-1185">Reference proteome</keyword>
<evidence type="ECO:0000313" key="7">
    <source>
        <dbReference type="EMBL" id="CAA3007931.1"/>
    </source>
</evidence>
<name>A0A8S0TSJ9_OLEEU</name>
<dbReference type="EMBL" id="CACTIH010007287">
    <property type="protein sequence ID" value="CAA3007931.1"/>
    <property type="molecule type" value="Genomic_DNA"/>
</dbReference>